<feature type="signal peptide" evidence="1">
    <location>
        <begin position="1"/>
        <end position="22"/>
    </location>
</feature>
<name>A0A3R9R151_9BACT</name>
<evidence type="ECO:0000313" key="2">
    <source>
        <dbReference type="EMBL" id="RSL15389.1"/>
    </source>
</evidence>
<proteinExistence type="predicted"/>
<evidence type="ECO:0000256" key="1">
    <source>
        <dbReference type="SAM" id="SignalP"/>
    </source>
</evidence>
<organism evidence="2 3">
    <name type="scientific">Edaphobacter aggregans</name>
    <dbReference type="NCBI Taxonomy" id="570835"/>
    <lineage>
        <taxon>Bacteria</taxon>
        <taxon>Pseudomonadati</taxon>
        <taxon>Acidobacteriota</taxon>
        <taxon>Terriglobia</taxon>
        <taxon>Terriglobales</taxon>
        <taxon>Acidobacteriaceae</taxon>
        <taxon>Edaphobacter</taxon>
    </lineage>
</organism>
<sequence>MTHPFRMFLSVTFVSISCFAMAADRGTDVTVSGWVIDSACAYTKGLDKPIGPACAKACARNGSPLVILRDDGTIFMPIDSKTPSSSQNPRLMPFAGERVTITGRDYVRNGSHGLAIDKISK</sequence>
<accession>A0A3R9R151</accession>
<gene>
    <name evidence="2" type="ORF">EDE15_0875</name>
</gene>
<evidence type="ECO:0008006" key="4">
    <source>
        <dbReference type="Google" id="ProtNLM"/>
    </source>
</evidence>
<evidence type="ECO:0000313" key="3">
    <source>
        <dbReference type="Proteomes" id="UP000269669"/>
    </source>
</evidence>
<keyword evidence="3" id="KW-1185">Reference proteome</keyword>
<feature type="chain" id="PRO_5018586513" description="DUF5666 domain-containing protein" evidence="1">
    <location>
        <begin position="23"/>
        <end position="121"/>
    </location>
</feature>
<comment type="caution">
    <text evidence="2">The sequence shown here is derived from an EMBL/GenBank/DDBJ whole genome shotgun (WGS) entry which is preliminary data.</text>
</comment>
<reference evidence="2 3" key="1">
    <citation type="submission" date="2018-12" db="EMBL/GenBank/DDBJ databases">
        <title>Sequencing of bacterial isolates from soil warming experiment in Harvard Forest, Massachusetts, USA.</title>
        <authorList>
            <person name="Deangelis K."/>
        </authorList>
    </citation>
    <scope>NUCLEOTIDE SEQUENCE [LARGE SCALE GENOMIC DNA]</scope>
    <source>
        <strain evidence="2 3">EB153</strain>
    </source>
</reference>
<dbReference type="OrthoDB" id="120597at2"/>
<protein>
    <recommendedName>
        <fullName evidence="4">DUF5666 domain-containing protein</fullName>
    </recommendedName>
</protein>
<dbReference type="PROSITE" id="PS51257">
    <property type="entry name" value="PROKAR_LIPOPROTEIN"/>
    <property type="match status" value="1"/>
</dbReference>
<dbReference type="AlphaFoldDB" id="A0A3R9R151"/>
<dbReference type="RefSeq" id="WP_125484136.1">
    <property type="nucleotide sequence ID" value="NZ_RSDW01000001.1"/>
</dbReference>
<dbReference type="Proteomes" id="UP000269669">
    <property type="component" value="Unassembled WGS sequence"/>
</dbReference>
<keyword evidence="1" id="KW-0732">Signal</keyword>
<dbReference type="EMBL" id="RSDW01000001">
    <property type="protein sequence ID" value="RSL15389.1"/>
    <property type="molecule type" value="Genomic_DNA"/>
</dbReference>